<organism evidence="2 3">
    <name type="scientific">Alteromonas ponticola</name>
    <dbReference type="NCBI Taxonomy" id="2720613"/>
    <lineage>
        <taxon>Bacteria</taxon>
        <taxon>Pseudomonadati</taxon>
        <taxon>Pseudomonadota</taxon>
        <taxon>Gammaproteobacteria</taxon>
        <taxon>Alteromonadales</taxon>
        <taxon>Alteromonadaceae</taxon>
        <taxon>Alteromonas/Salinimonas group</taxon>
        <taxon>Alteromonas</taxon>
    </lineage>
</organism>
<protein>
    <recommendedName>
        <fullName evidence="4">Outer membrane protein beta-barrel domain-containing protein</fullName>
    </recommendedName>
</protein>
<dbReference type="EMBL" id="JAATNW010000005">
    <property type="protein sequence ID" value="NMH60482.1"/>
    <property type="molecule type" value="Genomic_DNA"/>
</dbReference>
<feature type="chain" id="PRO_5047111588" description="Outer membrane protein beta-barrel domain-containing protein" evidence="1">
    <location>
        <begin position="23"/>
        <end position="164"/>
    </location>
</feature>
<evidence type="ECO:0000313" key="3">
    <source>
        <dbReference type="Proteomes" id="UP000709336"/>
    </source>
</evidence>
<comment type="caution">
    <text evidence="2">The sequence shown here is derived from an EMBL/GenBank/DDBJ whole genome shotgun (WGS) entry which is preliminary data.</text>
</comment>
<gene>
    <name evidence="2" type="ORF">HCJ96_10660</name>
</gene>
<evidence type="ECO:0008006" key="4">
    <source>
        <dbReference type="Google" id="ProtNLM"/>
    </source>
</evidence>
<accession>A0ABX1R201</accession>
<evidence type="ECO:0000256" key="1">
    <source>
        <dbReference type="SAM" id="SignalP"/>
    </source>
</evidence>
<keyword evidence="1" id="KW-0732">Signal</keyword>
<proteinExistence type="predicted"/>
<dbReference type="RefSeq" id="WP_169211036.1">
    <property type="nucleotide sequence ID" value="NZ_JAATNW010000005.1"/>
</dbReference>
<sequence>MKYALHKTAMTCLLICPCYAMAADYIDFDRPTIVYANQLESAISYQTELLPKWSFDLHYDRQLLDQTVWLDTINQRSPIDSVRVTASRSISSSSSQRLFAAVQSSNSSDVDDTLLFLPTNAGNAASFGWQLGEPDSLNMALEFEYREVGEMDINTLIMGVQYAF</sequence>
<evidence type="ECO:0000313" key="2">
    <source>
        <dbReference type="EMBL" id="NMH60482.1"/>
    </source>
</evidence>
<dbReference type="Proteomes" id="UP000709336">
    <property type="component" value="Unassembled WGS sequence"/>
</dbReference>
<feature type="signal peptide" evidence="1">
    <location>
        <begin position="1"/>
        <end position="22"/>
    </location>
</feature>
<reference evidence="2 3" key="1">
    <citation type="submission" date="2020-03" db="EMBL/GenBank/DDBJ databases">
        <title>Alteromonas ponticola sp. nov., isolated from seawater.</title>
        <authorList>
            <person name="Yoon J.-H."/>
            <person name="Kim Y.-O."/>
        </authorList>
    </citation>
    <scope>NUCLEOTIDE SEQUENCE [LARGE SCALE GENOMIC DNA]</scope>
    <source>
        <strain evidence="2 3">MYP5</strain>
    </source>
</reference>
<keyword evidence="3" id="KW-1185">Reference proteome</keyword>
<name>A0ABX1R201_9ALTE</name>